<gene>
    <name evidence="1" type="ORF">SAMN04488035_0920</name>
</gene>
<accession>A0A1I2E806</accession>
<protein>
    <recommendedName>
        <fullName evidence="3">DUF3046 domain-containing protein</fullName>
    </recommendedName>
</protein>
<dbReference type="Pfam" id="PF11248">
    <property type="entry name" value="DUF3046"/>
    <property type="match status" value="1"/>
</dbReference>
<dbReference type="InterPro" id="IPR021408">
    <property type="entry name" value="DUF3046"/>
</dbReference>
<dbReference type="EMBL" id="FONZ01000001">
    <property type="protein sequence ID" value="SFE88618.1"/>
    <property type="molecule type" value="Genomic_DNA"/>
</dbReference>
<sequence length="77" mass="8820">MRYREFWDLVDDVFGRAYGRSLASDQVLDALGGRTAAQAIDDGLEPRLVWHALCDAMQVPDQRRWGRDPHRQAPPAR</sequence>
<dbReference type="AlphaFoldDB" id="A0A1I2E806"/>
<reference evidence="2" key="1">
    <citation type="submission" date="2016-10" db="EMBL/GenBank/DDBJ databases">
        <authorList>
            <person name="Varghese N."/>
            <person name="Submissions S."/>
        </authorList>
    </citation>
    <scope>NUCLEOTIDE SEQUENCE [LARGE SCALE GENOMIC DNA]</scope>
    <source>
        <strain evidence="2">DSM 19083</strain>
    </source>
</reference>
<name>A0A1I2E806_9MICO</name>
<dbReference type="Proteomes" id="UP000198520">
    <property type="component" value="Unassembled WGS sequence"/>
</dbReference>
<organism evidence="1 2">
    <name type="scientific">Flavimobilis marinus</name>
    <dbReference type="NCBI Taxonomy" id="285351"/>
    <lineage>
        <taxon>Bacteria</taxon>
        <taxon>Bacillati</taxon>
        <taxon>Actinomycetota</taxon>
        <taxon>Actinomycetes</taxon>
        <taxon>Micrococcales</taxon>
        <taxon>Jonesiaceae</taxon>
        <taxon>Flavimobilis</taxon>
    </lineage>
</organism>
<evidence type="ECO:0008006" key="3">
    <source>
        <dbReference type="Google" id="ProtNLM"/>
    </source>
</evidence>
<proteinExistence type="predicted"/>
<dbReference type="STRING" id="285351.SAMN04488035_0920"/>
<evidence type="ECO:0000313" key="2">
    <source>
        <dbReference type="Proteomes" id="UP000198520"/>
    </source>
</evidence>
<dbReference type="RefSeq" id="WP_093375418.1">
    <property type="nucleotide sequence ID" value="NZ_BNAN01000001.1"/>
</dbReference>
<evidence type="ECO:0000313" key="1">
    <source>
        <dbReference type="EMBL" id="SFE88618.1"/>
    </source>
</evidence>
<dbReference type="OrthoDB" id="3215033at2"/>
<keyword evidence="2" id="KW-1185">Reference proteome</keyword>